<name>A0A8J2J0D7_9HEXA</name>
<reference evidence="2" key="1">
    <citation type="submission" date="2021-06" db="EMBL/GenBank/DDBJ databases">
        <authorList>
            <person name="Hodson N. C."/>
            <person name="Mongue J. A."/>
            <person name="Jaron S. K."/>
        </authorList>
    </citation>
    <scope>NUCLEOTIDE SEQUENCE</scope>
</reference>
<feature type="signal peptide" evidence="1">
    <location>
        <begin position="1"/>
        <end position="29"/>
    </location>
</feature>
<proteinExistence type="predicted"/>
<comment type="caution">
    <text evidence="2">The sequence shown here is derived from an EMBL/GenBank/DDBJ whole genome shotgun (WGS) entry which is preliminary data.</text>
</comment>
<feature type="chain" id="PRO_5035228701" description="Secreted protein" evidence="1">
    <location>
        <begin position="30"/>
        <end position="67"/>
    </location>
</feature>
<dbReference type="Proteomes" id="UP000708208">
    <property type="component" value="Unassembled WGS sequence"/>
</dbReference>
<evidence type="ECO:0000256" key="1">
    <source>
        <dbReference type="SAM" id="SignalP"/>
    </source>
</evidence>
<organism evidence="2 3">
    <name type="scientific">Allacma fusca</name>
    <dbReference type="NCBI Taxonomy" id="39272"/>
    <lineage>
        <taxon>Eukaryota</taxon>
        <taxon>Metazoa</taxon>
        <taxon>Ecdysozoa</taxon>
        <taxon>Arthropoda</taxon>
        <taxon>Hexapoda</taxon>
        <taxon>Collembola</taxon>
        <taxon>Symphypleona</taxon>
        <taxon>Sminthuridae</taxon>
        <taxon>Allacma</taxon>
    </lineage>
</organism>
<accession>A0A8J2J0D7</accession>
<evidence type="ECO:0008006" key="4">
    <source>
        <dbReference type="Google" id="ProtNLM"/>
    </source>
</evidence>
<sequence length="67" mass="7926">MSSTHLKIMITRLLWTSMLMYTSPSYMEALYLYLSKVRADIIEISYAPQVLRFAIPIFEPHLKIEYP</sequence>
<keyword evidence="1" id="KW-0732">Signal</keyword>
<dbReference type="EMBL" id="CAJVCH010007446">
    <property type="protein sequence ID" value="CAG7660717.1"/>
    <property type="molecule type" value="Genomic_DNA"/>
</dbReference>
<protein>
    <recommendedName>
        <fullName evidence="4">Secreted protein</fullName>
    </recommendedName>
</protein>
<gene>
    <name evidence="2" type="ORF">AFUS01_LOCUS1347</name>
</gene>
<keyword evidence="3" id="KW-1185">Reference proteome</keyword>
<evidence type="ECO:0000313" key="3">
    <source>
        <dbReference type="Proteomes" id="UP000708208"/>
    </source>
</evidence>
<dbReference type="AlphaFoldDB" id="A0A8J2J0D7"/>
<evidence type="ECO:0000313" key="2">
    <source>
        <dbReference type="EMBL" id="CAG7660717.1"/>
    </source>
</evidence>